<dbReference type="Proteomes" id="UP000008043">
    <property type="component" value="Chromosome"/>
</dbReference>
<dbReference type="EMBL" id="HE971709">
    <property type="protein sequence ID" value="CCK24929.1"/>
    <property type="molecule type" value="Genomic_DNA"/>
</dbReference>
<dbReference type="InterPro" id="IPR037883">
    <property type="entry name" value="Knr4/Smi1-like_sf"/>
</dbReference>
<dbReference type="STRING" id="1214101.BN159_0550"/>
<evidence type="ECO:0000313" key="3">
    <source>
        <dbReference type="Proteomes" id="UP000008043"/>
    </source>
</evidence>
<sequence>MRALEPPAERSAIAAAEQVVGQPLPEPLVESLLRHNGMGHYDLLPPFWSLLSAQDIAKSWQLRMKIYADELPRAKERDPEADHGPWWHAQWIPFAFDGAGDYLVIDQRPSRRRGRIGNADHETGCSFSPHPMWASLPALLESTATSLETGEPLDGYAPLAVDEDELDWEIY</sequence>
<gene>
    <name evidence="2" type="ORF">BN159_0550</name>
</gene>
<keyword evidence="3" id="KW-1185">Reference proteome</keyword>
<dbReference type="SUPFAM" id="SSF160631">
    <property type="entry name" value="SMI1/KNR4-like"/>
    <property type="match status" value="1"/>
</dbReference>
<dbReference type="Pfam" id="PF09346">
    <property type="entry name" value="SMI1_KNR4"/>
    <property type="match status" value="1"/>
</dbReference>
<feature type="domain" description="Knr4/Smi1-like" evidence="1">
    <location>
        <begin position="7"/>
        <end position="142"/>
    </location>
</feature>
<dbReference type="AlphaFoldDB" id="K4QX29"/>
<reference evidence="2 3" key="1">
    <citation type="journal article" date="2012" name="J. Bacteriol.">
        <title>Genome sequence of the bacterium Streptomyces davawensis JCM 4913 and heterologous production of the unique antibiotic roseoflavin.</title>
        <authorList>
            <person name="Jankowitsch F."/>
            <person name="Schwarz J."/>
            <person name="Ruckert C."/>
            <person name="Gust B."/>
            <person name="Szczepanowski R."/>
            <person name="Blom J."/>
            <person name="Pelzer S."/>
            <person name="Kalinowski J."/>
            <person name="Mack M."/>
        </authorList>
    </citation>
    <scope>NUCLEOTIDE SEQUENCE [LARGE SCALE GENOMIC DNA]</scope>
    <source>
        <strain evidence="3">DSM 101723 / JCM 4913 / KCC S-0913 / 768</strain>
    </source>
</reference>
<protein>
    <recommendedName>
        <fullName evidence="1">Knr4/Smi1-like domain-containing protein</fullName>
    </recommendedName>
</protein>
<dbReference type="HOGENOM" id="CLU_085722_0_0_11"/>
<evidence type="ECO:0000313" key="2">
    <source>
        <dbReference type="EMBL" id="CCK24929.1"/>
    </source>
</evidence>
<accession>K4QX29</accession>
<dbReference type="Gene3D" id="3.40.1580.10">
    <property type="entry name" value="SMI1/KNR4-like"/>
    <property type="match status" value="1"/>
</dbReference>
<dbReference type="eggNOG" id="COG4282">
    <property type="taxonomic scope" value="Bacteria"/>
</dbReference>
<proteinExistence type="predicted"/>
<organism evidence="2 3">
    <name type="scientific">Streptomyces davaonensis (strain DSM 101723 / JCM 4913 / KCC S-0913 / 768)</name>
    <dbReference type="NCBI Taxonomy" id="1214101"/>
    <lineage>
        <taxon>Bacteria</taxon>
        <taxon>Bacillati</taxon>
        <taxon>Actinomycetota</taxon>
        <taxon>Actinomycetes</taxon>
        <taxon>Kitasatosporales</taxon>
        <taxon>Streptomycetaceae</taxon>
        <taxon>Streptomyces</taxon>
    </lineage>
</organism>
<dbReference type="SMART" id="SM00860">
    <property type="entry name" value="SMI1_KNR4"/>
    <property type="match status" value="1"/>
</dbReference>
<dbReference type="InterPro" id="IPR018958">
    <property type="entry name" value="Knr4/Smi1-like_dom"/>
</dbReference>
<evidence type="ECO:0000259" key="1">
    <source>
        <dbReference type="SMART" id="SM00860"/>
    </source>
</evidence>
<name>K4QX29_STRDJ</name>
<dbReference type="PATRIC" id="fig|1214101.3.peg.559"/>
<dbReference type="KEGG" id="sdv:BN159_0550"/>